<evidence type="ECO:0000313" key="2">
    <source>
        <dbReference type="Proteomes" id="UP000626244"/>
    </source>
</evidence>
<proteinExistence type="predicted"/>
<protein>
    <submittedName>
        <fullName evidence="1">Lysine-N-methylase</fullName>
    </submittedName>
</protein>
<dbReference type="EMBL" id="BMHB01000002">
    <property type="protein sequence ID" value="GGI16511.1"/>
    <property type="molecule type" value="Genomic_DNA"/>
</dbReference>
<dbReference type="RefSeq" id="WP_088001120.1">
    <property type="nucleotide sequence ID" value="NZ_BMHB01000002.1"/>
</dbReference>
<accession>A0A8J3ATX8</accession>
<dbReference type="OrthoDB" id="86584at2"/>
<name>A0A8J3ATX8_9BACI</name>
<dbReference type="Proteomes" id="UP000626244">
    <property type="component" value="Unassembled WGS sequence"/>
</dbReference>
<reference evidence="2" key="1">
    <citation type="journal article" date="2019" name="Int. J. Syst. Evol. Microbiol.">
        <title>The Global Catalogue of Microorganisms (GCM) 10K type strain sequencing project: providing services to taxonomists for standard genome sequencing and annotation.</title>
        <authorList>
            <consortium name="The Broad Institute Genomics Platform"/>
            <consortium name="The Broad Institute Genome Sequencing Center for Infectious Disease"/>
            <person name="Wu L."/>
            <person name="Ma J."/>
        </authorList>
    </citation>
    <scope>NUCLEOTIDE SEQUENCE [LARGE SCALE GENOMIC DNA]</scope>
    <source>
        <strain evidence="2">CGMCC 1.14993</strain>
    </source>
</reference>
<sequence>MGNVQKQTLIPEYMKHFSCIGSECEDTCCNGWTINIDKNTYKKYKNLSSQKIKDDINKNIKRNKKNSSEGFYAEFPIGVNGCSMLSETGLCRIHSELGESYLSNTCTIFPRSINKVNNVLEIGASLSCPEIARLVLLNPKGIDFEMTIKDDNTRGFTFNNINSNLDKFKLFWDIRSFAIFILQDKRYSVDDRLINLGMWISKLNEVVELNSEEKLLENINSFKETLNNQNLKNSLSKIKPNYDLYTKICYEILSIRKLYRLESRRYIELLNEISEGFDINGDTLPDDFGEMIFGIKEKYYNPYFKDHDYILENYLVNEVFTDCFGKDTSKIFEEFIVLVIKYSLIKLHLYGIASKYKELNDELIVYVIQSFSKCIGKFNVYLKTILELLKKNELNSLAHMAILIKG</sequence>
<dbReference type="NCBIfam" id="NF038110">
    <property type="entry name" value="Lys_methyl_FliB"/>
    <property type="match status" value="1"/>
</dbReference>
<organism evidence="1 2">
    <name type="scientific">Gottfriedia solisilvae</name>
    <dbReference type="NCBI Taxonomy" id="1516104"/>
    <lineage>
        <taxon>Bacteria</taxon>
        <taxon>Bacillati</taxon>
        <taxon>Bacillota</taxon>
        <taxon>Bacilli</taxon>
        <taxon>Bacillales</taxon>
        <taxon>Bacillaceae</taxon>
        <taxon>Gottfriedia</taxon>
    </lineage>
</organism>
<keyword evidence="2" id="KW-1185">Reference proteome</keyword>
<evidence type="ECO:0000313" key="1">
    <source>
        <dbReference type="EMBL" id="GGI16511.1"/>
    </source>
</evidence>
<comment type="caution">
    <text evidence="1">The sequence shown here is derived from an EMBL/GenBank/DDBJ whole genome shotgun (WGS) entry which is preliminary data.</text>
</comment>
<gene>
    <name evidence="1" type="ORF">GCM10007380_33330</name>
</gene>
<dbReference type="AlphaFoldDB" id="A0A8J3ATX8"/>